<evidence type="ECO:0000313" key="2">
    <source>
        <dbReference type="Proteomes" id="UP001589628"/>
    </source>
</evidence>
<proteinExistence type="predicted"/>
<comment type="caution">
    <text evidence="1">The sequence shown here is derived from an EMBL/GenBank/DDBJ whole genome shotgun (WGS) entry which is preliminary data.</text>
</comment>
<name>A0ABV5ZA66_9GAMM</name>
<dbReference type="PANTHER" id="PTHR37163:SF1">
    <property type="entry name" value="DUF501 DOMAIN-CONTAINING PROTEIN"/>
    <property type="match status" value="1"/>
</dbReference>
<gene>
    <name evidence="1" type="ORF">ACFFLH_07040</name>
</gene>
<reference evidence="1 2" key="1">
    <citation type="submission" date="2024-09" db="EMBL/GenBank/DDBJ databases">
        <authorList>
            <person name="Sun Q."/>
            <person name="Mori K."/>
        </authorList>
    </citation>
    <scope>NUCLEOTIDE SEQUENCE [LARGE SCALE GENOMIC DNA]</scope>
    <source>
        <strain evidence="1 2">ATCC 51285</strain>
    </source>
</reference>
<dbReference type="Pfam" id="PF04417">
    <property type="entry name" value="DUF501"/>
    <property type="match status" value="1"/>
</dbReference>
<accession>A0ABV5ZA66</accession>
<dbReference type="PANTHER" id="PTHR37163">
    <property type="entry name" value="CONSERVED PROTEIN"/>
    <property type="match status" value="1"/>
</dbReference>
<dbReference type="InterPro" id="IPR007511">
    <property type="entry name" value="DUF501"/>
</dbReference>
<dbReference type="RefSeq" id="WP_027311648.1">
    <property type="nucleotide sequence ID" value="NZ_JBHLZN010000002.1"/>
</dbReference>
<keyword evidence="2" id="KW-1185">Reference proteome</keyword>
<organism evidence="1 2">
    <name type="scientific">Balneatrix alpica</name>
    <dbReference type="NCBI Taxonomy" id="75684"/>
    <lineage>
        <taxon>Bacteria</taxon>
        <taxon>Pseudomonadati</taxon>
        <taxon>Pseudomonadota</taxon>
        <taxon>Gammaproteobacteria</taxon>
        <taxon>Oceanospirillales</taxon>
        <taxon>Balneatrichaceae</taxon>
        <taxon>Balneatrix</taxon>
    </lineage>
</organism>
<protein>
    <submittedName>
        <fullName evidence="1">DUF501 domain-containing protein</fullName>
    </submittedName>
</protein>
<dbReference type="EMBL" id="JBHLZN010000002">
    <property type="protein sequence ID" value="MFB9886161.1"/>
    <property type="molecule type" value="Genomic_DNA"/>
</dbReference>
<sequence length="173" mass="19525">MTAIATISHEHLSLLEQQLGRPPRSLDAMGAVSASGIPLVVRMRPLMEGKPFPTLYWLTSRDLFKAISTIEAQGYIKQLEARVEDDSTFRQALWDSHADYAAQRLHYMNAEDKAQLQALDKLEAINKLGVGGIADWSRIRCLHTHYAHHLCGHNVVGQWLEQQFQLSQLPITL</sequence>
<dbReference type="Proteomes" id="UP001589628">
    <property type="component" value="Unassembled WGS sequence"/>
</dbReference>
<evidence type="ECO:0000313" key="1">
    <source>
        <dbReference type="EMBL" id="MFB9886161.1"/>
    </source>
</evidence>